<dbReference type="EMBL" id="JAIZAY010000001">
    <property type="protein sequence ID" value="KAJ8048428.1"/>
    <property type="molecule type" value="Genomic_DNA"/>
</dbReference>
<feature type="domain" description="Ig-like" evidence="4">
    <location>
        <begin position="136"/>
        <end position="234"/>
    </location>
</feature>
<evidence type="ECO:0000256" key="2">
    <source>
        <dbReference type="SAM" id="Phobius"/>
    </source>
</evidence>
<evidence type="ECO:0000256" key="1">
    <source>
        <dbReference type="SAM" id="MobiDB-lite"/>
    </source>
</evidence>
<dbReference type="InterPro" id="IPR007110">
    <property type="entry name" value="Ig-like_dom"/>
</dbReference>
<evidence type="ECO:0000313" key="7">
    <source>
        <dbReference type="Proteomes" id="UP001152320"/>
    </source>
</evidence>
<feature type="region of interest" description="Disordered" evidence="1">
    <location>
        <begin position="382"/>
        <end position="404"/>
    </location>
</feature>
<dbReference type="Gene3D" id="2.60.40.10">
    <property type="entry name" value="Immunoglobulins"/>
    <property type="match status" value="1"/>
</dbReference>
<dbReference type="SUPFAM" id="SSF48726">
    <property type="entry name" value="Immunoglobulin"/>
    <property type="match status" value="2"/>
</dbReference>
<dbReference type="OrthoDB" id="427518at2759"/>
<evidence type="ECO:0000313" key="6">
    <source>
        <dbReference type="EMBL" id="KAJ8048428.1"/>
    </source>
</evidence>
<evidence type="ECO:0000259" key="4">
    <source>
        <dbReference type="PROSITE" id="PS50835"/>
    </source>
</evidence>
<evidence type="ECO:0000259" key="5">
    <source>
        <dbReference type="PROSITE" id="PS50837"/>
    </source>
</evidence>
<sequence length="1035" mass="117766">MKFCYTSCLLMILFTPCYTSDGENTVECDPHQYLEIGTSATIDCSITKPFQGVYWYNSSDSRTNYPSLIYENNTKSGPSYLSGDFDVDHDGSLVINNVSLVHEHLFKVVVVYVENADTLEAVVRVSVKVKPLRDFPLIDQCGGVHTCLRKLQHVTVLSCRVEGARPAVNLTWVTRNIDGDVHLNSKSYYIRDGVTTTTVANITVDSKIVNVLALFICSAEFSYNIMRRTESQIIIENPTYNTADIQPTTVLFKMHANQTLSCEDDDSLIFVWKKKTSANMFETILLSTMENSTVLTEGYSSMSNGVLTLRDIGVRDEGIYICFYGNGISGGYQFYDLSVFDYEEVHVFPTFAKVIVIVLPLFIVIALFAFFILRYRRVRGKRENPKRNQQQTDGTESVRMLEKEPHDTVQSKKPEFVQELKEIYQNLCYRWSLLPSVANKKVSIQDGFVKNTLHQKDLPSQDLNSHHEIFGNECSKRIFLIGDPGMGKTTIALKAAYEWCEKNPSSPLKDIDIFILIRLKYIRGTTSIYETIKKNLLPNNSELEEDDIKSIISSCSSLVFVFDGYDEYFAELSSDVLKIIEGSLLPEATVITTTIPSFLPERTEREVTKIYIKGFNESARSDYINKVHEKGGDGTFGAGNVYLKHLSNVPLFFSLLTYMKHNSLDLQQISSVTHLFDCFIGMAGEEKQLDSDSNNAFCNDLYEKAFQSLKSSQEQISLLSDDYVKDITEHFYDRYVTIGVFEEDYNHSQSSGEIDNSGKLLGGINFSHRLFQEWFAAHHLVKLLKETPEGVENYSLKEIKPRRQPYLLRFASGLSKTAASRIIEYVINDEDCVSLAILCAFEKDGKCTHMEDAIRKLCSKPLKFQKGDSELLQHSTTELLKFASHKMITVSSLEFHSSLPIFLAISQMKSEHWETPLRTVRHLALHEPERGLSTNEVVTAIKISLCCKDLEILSFISRRKPKNIEREDIVCKLKDVKLRVNWTRKDQNMYFSIHFILNQDTGRWEAPGTPRETPITPGEGTKKIVWSTQQSITDH</sequence>
<proteinExistence type="predicted"/>
<name>A0A9Q1CPD6_HOLLE</name>
<dbReference type="PROSITE" id="PS50835">
    <property type="entry name" value="IG_LIKE"/>
    <property type="match status" value="2"/>
</dbReference>
<dbReference type="InterPro" id="IPR013783">
    <property type="entry name" value="Ig-like_fold"/>
</dbReference>
<accession>A0A9Q1CPD6</accession>
<dbReference type="Pfam" id="PF05729">
    <property type="entry name" value="NACHT"/>
    <property type="match status" value="1"/>
</dbReference>
<dbReference type="Gene3D" id="3.40.50.300">
    <property type="entry name" value="P-loop containing nucleotide triphosphate hydrolases"/>
    <property type="match status" value="1"/>
</dbReference>
<dbReference type="PROSITE" id="PS50837">
    <property type="entry name" value="NACHT"/>
    <property type="match status" value="1"/>
</dbReference>
<organism evidence="6 7">
    <name type="scientific">Holothuria leucospilota</name>
    <name type="common">Black long sea cucumber</name>
    <name type="synonym">Mertensiothuria leucospilota</name>
    <dbReference type="NCBI Taxonomy" id="206669"/>
    <lineage>
        <taxon>Eukaryota</taxon>
        <taxon>Metazoa</taxon>
        <taxon>Echinodermata</taxon>
        <taxon>Eleutherozoa</taxon>
        <taxon>Echinozoa</taxon>
        <taxon>Holothuroidea</taxon>
        <taxon>Aspidochirotacea</taxon>
        <taxon>Aspidochirotida</taxon>
        <taxon>Holothuriidae</taxon>
        <taxon>Holothuria</taxon>
    </lineage>
</organism>
<dbReference type="SMART" id="SM00409">
    <property type="entry name" value="IG"/>
    <property type="match status" value="2"/>
</dbReference>
<keyword evidence="2" id="KW-0472">Membrane</keyword>
<keyword evidence="7" id="KW-1185">Reference proteome</keyword>
<dbReference type="InterPro" id="IPR027417">
    <property type="entry name" value="P-loop_NTPase"/>
</dbReference>
<gene>
    <name evidence="6" type="ORF">HOLleu_00743</name>
</gene>
<keyword evidence="3" id="KW-0732">Signal</keyword>
<dbReference type="InterPro" id="IPR003599">
    <property type="entry name" value="Ig_sub"/>
</dbReference>
<evidence type="ECO:0000256" key="3">
    <source>
        <dbReference type="SAM" id="SignalP"/>
    </source>
</evidence>
<dbReference type="SUPFAM" id="SSF52540">
    <property type="entry name" value="P-loop containing nucleoside triphosphate hydrolases"/>
    <property type="match status" value="1"/>
</dbReference>
<comment type="caution">
    <text evidence="6">The sequence shown here is derived from an EMBL/GenBank/DDBJ whole genome shotgun (WGS) entry which is preliminary data.</text>
</comment>
<feature type="transmembrane region" description="Helical" evidence="2">
    <location>
        <begin position="351"/>
        <end position="373"/>
    </location>
</feature>
<dbReference type="InterPro" id="IPR007111">
    <property type="entry name" value="NACHT_NTPase"/>
</dbReference>
<dbReference type="PANTHER" id="PTHR46312">
    <property type="entry name" value="NACHT DOMAIN-CONTAINING PROTEIN"/>
    <property type="match status" value="1"/>
</dbReference>
<feature type="domain" description="Ig-like" evidence="4">
    <location>
        <begin position="238"/>
        <end position="338"/>
    </location>
</feature>
<keyword evidence="2" id="KW-1133">Transmembrane helix</keyword>
<evidence type="ECO:0008006" key="8">
    <source>
        <dbReference type="Google" id="ProtNLM"/>
    </source>
</evidence>
<dbReference type="Proteomes" id="UP001152320">
    <property type="component" value="Chromosome 1"/>
</dbReference>
<dbReference type="AlphaFoldDB" id="A0A9Q1CPD6"/>
<protein>
    <recommendedName>
        <fullName evidence="8">NLR family CARD domain-containing protein 4</fullName>
    </recommendedName>
</protein>
<feature type="domain" description="NACHT" evidence="5">
    <location>
        <begin position="476"/>
        <end position="597"/>
    </location>
</feature>
<feature type="signal peptide" evidence="3">
    <location>
        <begin position="1"/>
        <end position="19"/>
    </location>
</feature>
<feature type="chain" id="PRO_5040309617" description="NLR family CARD domain-containing protein 4" evidence="3">
    <location>
        <begin position="20"/>
        <end position="1035"/>
    </location>
</feature>
<dbReference type="PANTHER" id="PTHR46312:SF2">
    <property type="entry name" value="NUCLEOTIDE-BINDING OLIGOMERIZATION DOMAIN-CONTAINING PROTEIN 2-LIKE"/>
    <property type="match status" value="1"/>
</dbReference>
<dbReference type="InterPro" id="IPR036179">
    <property type="entry name" value="Ig-like_dom_sf"/>
</dbReference>
<keyword evidence="2" id="KW-0812">Transmembrane</keyword>
<reference evidence="6" key="1">
    <citation type="submission" date="2021-10" db="EMBL/GenBank/DDBJ databases">
        <title>Tropical sea cucumber genome reveals ecological adaptation and Cuvierian tubules defense mechanism.</title>
        <authorList>
            <person name="Chen T."/>
        </authorList>
    </citation>
    <scope>NUCLEOTIDE SEQUENCE</scope>
    <source>
        <strain evidence="6">Nanhai2018</strain>
        <tissue evidence="6">Muscle</tissue>
    </source>
</reference>